<dbReference type="EMBL" id="STFF01000003">
    <property type="protein sequence ID" value="THU39221.1"/>
    <property type="molecule type" value="Genomic_DNA"/>
</dbReference>
<dbReference type="Pfam" id="PF24819">
    <property type="entry name" value="DUF7710"/>
    <property type="match status" value="1"/>
</dbReference>
<proteinExistence type="predicted"/>
<organism evidence="2 3">
    <name type="scientific">Niastella caeni</name>
    <dbReference type="NCBI Taxonomy" id="2569763"/>
    <lineage>
        <taxon>Bacteria</taxon>
        <taxon>Pseudomonadati</taxon>
        <taxon>Bacteroidota</taxon>
        <taxon>Chitinophagia</taxon>
        <taxon>Chitinophagales</taxon>
        <taxon>Chitinophagaceae</taxon>
        <taxon>Niastella</taxon>
    </lineage>
</organism>
<dbReference type="RefSeq" id="WP_136577353.1">
    <property type="nucleotide sequence ID" value="NZ_STFF01000003.1"/>
</dbReference>
<dbReference type="OrthoDB" id="72025at2"/>
<gene>
    <name evidence="2" type="ORF">FAM09_11950</name>
</gene>
<evidence type="ECO:0000259" key="1">
    <source>
        <dbReference type="Pfam" id="PF24819"/>
    </source>
</evidence>
<evidence type="ECO:0000313" key="3">
    <source>
        <dbReference type="Proteomes" id="UP000306918"/>
    </source>
</evidence>
<feature type="domain" description="DUF7710" evidence="1">
    <location>
        <begin position="5"/>
        <end position="86"/>
    </location>
</feature>
<name>A0A4S8HVK5_9BACT</name>
<keyword evidence="3" id="KW-1185">Reference proteome</keyword>
<accession>A0A4S8HVK5</accession>
<dbReference type="InterPro" id="IPR056127">
    <property type="entry name" value="DUF7710"/>
</dbReference>
<protein>
    <recommendedName>
        <fullName evidence="1">DUF7710 domain-containing protein</fullName>
    </recommendedName>
</protein>
<comment type="caution">
    <text evidence="2">The sequence shown here is derived from an EMBL/GenBank/DDBJ whole genome shotgun (WGS) entry which is preliminary data.</text>
</comment>
<sequence>MLEAVYVFQGGRLCSGVFSTKEKAEEWIKKYALTGMLTVYPIDESAYDWAIRMGYFKVKKEKESTPEFIGGFSSGSQEHFHYKNGELIAHE</sequence>
<evidence type="ECO:0000313" key="2">
    <source>
        <dbReference type="EMBL" id="THU39221.1"/>
    </source>
</evidence>
<reference evidence="2 3" key="1">
    <citation type="submission" date="2019-04" db="EMBL/GenBank/DDBJ databases">
        <title>Niastella caeni sp. nov., isolated from activated sludge.</title>
        <authorList>
            <person name="Sheng M."/>
        </authorList>
    </citation>
    <scope>NUCLEOTIDE SEQUENCE [LARGE SCALE GENOMIC DNA]</scope>
    <source>
        <strain evidence="2 3">HX-2-15</strain>
    </source>
</reference>
<dbReference type="AlphaFoldDB" id="A0A4S8HVK5"/>
<dbReference type="Proteomes" id="UP000306918">
    <property type="component" value="Unassembled WGS sequence"/>
</dbReference>